<dbReference type="Pfam" id="PF00994">
    <property type="entry name" value="MoCF_biosynth"/>
    <property type="match status" value="1"/>
</dbReference>
<name>E6PIG0_9ZZZZ</name>
<organism evidence="4">
    <name type="scientific">mine drainage metagenome</name>
    <dbReference type="NCBI Taxonomy" id="410659"/>
    <lineage>
        <taxon>unclassified sequences</taxon>
        <taxon>metagenomes</taxon>
        <taxon>ecological metagenomes</taxon>
    </lineage>
</organism>
<feature type="domain" description="MoaB/Mog" evidence="3">
    <location>
        <begin position="6"/>
        <end position="149"/>
    </location>
</feature>
<evidence type="ECO:0000256" key="2">
    <source>
        <dbReference type="ARBA" id="ARBA00023150"/>
    </source>
</evidence>
<keyword evidence="2" id="KW-0501">Molybdenum cofactor biosynthesis</keyword>
<dbReference type="GO" id="GO:0006777">
    <property type="term" value="P:Mo-molybdopterin cofactor biosynthetic process"/>
    <property type="evidence" value="ECO:0007669"/>
    <property type="project" value="UniProtKB-KW"/>
</dbReference>
<comment type="pathway">
    <text evidence="1">Cofactor biosynthesis; molybdopterin biosynthesis.</text>
</comment>
<dbReference type="CDD" id="cd00886">
    <property type="entry name" value="MogA_MoaB"/>
    <property type="match status" value="1"/>
</dbReference>
<protein>
    <submittedName>
        <fullName evidence="4">Molybdopterin biosynthesis enzyme</fullName>
    </submittedName>
</protein>
<dbReference type="EMBL" id="CABL01000019">
    <property type="protein sequence ID" value="CBH76250.1"/>
    <property type="molecule type" value="Genomic_DNA"/>
</dbReference>
<dbReference type="InterPro" id="IPR051920">
    <property type="entry name" value="MPT_Adenylyltrnsfr/MoaC-Rel"/>
</dbReference>
<comment type="caution">
    <text evidence="4">The sequence shown here is derived from an EMBL/GenBank/DDBJ whole genome shotgun (WGS) entry which is preliminary data.</text>
</comment>
<dbReference type="NCBIfam" id="TIGR00177">
    <property type="entry name" value="molyb_syn"/>
    <property type="match status" value="1"/>
</dbReference>
<gene>
    <name evidence="4" type="primary">MoaB</name>
    <name evidence="4" type="ORF">CARN1_0730</name>
</gene>
<proteinExistence type="predicted"/>
<accession>E6PIG0</accession>
<evidence type="ECO:0000313" key="4">
    <source>
        <dbReference type="EMBL" id="CBH76250.1"/>
    </source>
</evidence>
<dbReference type="InterPro" id="IPR001453">
    <property type="entry name" value="MoaB/Mog_dom"/>
</dbReference>
<dbReference type="SUPFAM" id="SSF53218">
    <property type="entry name" value="Molybdenum cofactor biosynthesis proteins"/>
    <property type="match status" value="1"/>
</dbReference>
<evidence type="ECO:0000256" key="1">
    <source>
        <dbReference type="ARBA" id="ARBA00005046"/>
    </source>
</evidence>
<dbReference type="SMART" id="SM00852">
    <property type="entry name" value="MoCF_biosynth"/>
    <property type="match status" value="1"/>
</dbReference>
<dbReference type="PANTHER" id="PTHR43764:SF1">
    <property type="entry name" value="MOLYBDOPTERIN MOLYBDOTRANSFERASE"/>
    <property type="match status" value="1"/>
</dbReference>
<sequence>MKFRIACIVLSDRAAAGEREDACLPIFRERLEPIYEIVRALVIPDEPAALQAELIDLADAERADCILTSGGTGLAPRDRTPQATAAILDYEVPGIAEAIRAAALPRVRTAMLSRALAGVRHRTLIVNLPGSPRAVAESLDVFLPTLPHALELLAERPTDHA</sequence>
<dbReference type="Gene3D" id="3.40.980.10">
    <property type="entry name" value="MoaB/Mog-like domain"/>
    <property type="match status" value="1"/>
</dbReference>
<reference evidence="4" key="1">
    <citation type="submission" date="2009-10" db="EMBL/GenBank/DDBJ databases">
        <title>Diversity of trophic interactions inside an arsenic-rich microbial ecosystem.</title>
        <authorList>
            <person name="Bertin P.N."/>
            <person name="Heinrich-Salmeron A."/>
            <person name="Pelletier E."/>
            <person name="Goulhen-Chollet F."/>
            <person name="Arsene-Ploetze F."/>
            <person name="Gallien S."/>
            <person name="Calteau A."/>
            <person name="Vallenet D."/>
            <person name="Casiot C."/>
            <person name="Chane-Woon-Ming B."/>
            <person name="Giloteaux L."/>
            <person name="Barakat M."/>
            <person name="Bonnefoy V."/>
            <person name="Bruneel O."/>
            <person name="Chandler M."/>
            <person name="Cleiss J."/>
            <person name="Duran R."/>
            <person name="Elbaz-Poulichet F."/>
            <person name="Fonknechten N."/>
            <person name="Lauga B."/>
            <person name="Mornico D."/>
            <person name="Ortet P."/>
            <person name="Schaeffer C."/>
            <person name="Siguier P."/>
            <person name="Alexander Thil Smith A."/>
            <person name="Van Dorsselaer A."/>
            <person name="Weissenbach J."/>
            <person name="Medigue C."/>
            <person name="Le Paslier D."/>
        </authorList>
    </citation>
    <scope>NUCLEOTIDE SEQUENCE</scope>
</reference>
<dbReference type="InterPro" id="IPR036425">
    <property type="entry name" value="MoaB/Mog-like_dom_sf"/>
</dbReference>
<dbReference type="PANTHER" id="PTHR43764">
    <property type="entry name" value="MOLYBDENUM COFACTOR BIOSYNTHESIS"/>
    <property type="match status" value="1"/>
</dbReference>
<dbReference type="AlphaFoldDB" id="E6PIG0"/>
<evidence type="ECO:0000259" key="3">
    <source>
        <dbReference type="SMART" id="SM00852"/>
    </source>
</evidence>